<dbReference type="SMART" id="SM00066">
    <property type="entry name" value="GAL4"/>
    <property type="match status" value="1"/>
</dbReference>
<dbReference type="PANTHER" id="PTHR43374">
    <property type="entry name" value="FLAVIN PRENYLTRANSFERASE"/>
    <property type="match status" value="1"/>
</dbReference>
<dbReference type="PROSITE" id="PS00463">
    <property type="entry name" value="ZN2_CY6_FUNGAL_1"/>
    <property type="match status" value="1"/>
</dbReference>
<sequence length="631" mass="69758">MVPTTEQPPRTEPRRRNRRPKACPPCRARKVRCDYQLPCRTCVRRQHPQLCSYNSLDRPLLTEERSHFEDAAGSLTDRIASKNPHPSRHNSPALQAQRQSWSGVEGAAIPSDTSLKDLAQLTIILDHTAKDATASCETDADTGKVTFVGCRALANIFRALLSYLPEHTIPPSTSVEAAFGLTNRTISQPFISLWNTTARVTVGDILRSLPSAEACLKYYRSYQQICHPFFPIIPDMGAFEGYLCVVLERLVAEADESSSSSTHLAAHLPRAELVRYALLFAVLASGCQSCLVSEGDHQLALSSRVFVACSFECLSLANHYVVPSPETIQTILILASVNCNDGNPSVSMSMLGIAVQQAQGLGLHCRCECTCGLPSCHCPQIWHPLWRAILIMDSNLSMIYDRVPITPLCDRLSCLQSLVCASHLEFQDCLFVLHSLQIQWQSLGGHNTRASIQGDVIESYLKHIAHLGQIARSDKSSLSSPNSVQATLEQLLFTVHLDFFEGILHLHAAIAITHSTETRVCHFHDMVSKFCSVMSTYLKLRRLSPIGELAWELNRASKSSALLLASFEAILQVNLSGRLFDQLPHLLSTSARRRKWRDEPATSSCSAGIKTLCRLLELKSGVPVEVTKKAK</sequence>
<dbReference type="EMBL" id="KZ805341">
    <property type="protein sequence ID" value="PVI02575.1"/>
    <property type="molecule type" value="Genomic_DNA"/>
</dbReference>
<dbReference type="GO" id="GO:0016831">
    <property type="term" value="F:carboxy-lyase activity"/>
    <property type="evidence" value="ECO:0007669"/>
    <property type="project" value="TreeGrafter"/>
</dbReference>
<protein>
    <recommendedName>
        <fullName evidence="3">Zn(2)-C6 fungal-type domain-containing protein</fullName>
    </recommendedName>
</protein>
<dbReference type="OrthoDB" id="1747771at2759"/>
<feature type="region of interest" description="Disordered" evidence="2">
    <location>
        <begin position="1"/>
        <end position="24"/>
    </location>
</feature>
<evidence type="ECO:0000256" key="2">
    <source>
        <dbReference type="SAM" id="MobiDB-lite"/>
    </source>
</evidence>
<name>A0A2V1DZC6_9PLEO</name>
<keyword evidence="5" id="KW-1185">Reference proteome</keyword>
<accession>A0A2V1DZC6</accession>
<dbReference type="CDD" id="cd12148">
    <property type="entry name" value="fungal_TF_MHR"/>
    <property type="match status" value="1"/>
</dbReference>
<dbReference type="SUPFAM" id="SSF57701">
    <property type="entry name" value="Zn2/Cys6 DNA-binding domain"/>
    <property type="match status" value="1"/>
</dbReference>
<dbReference type="GO" id="GO:0000981">
    <property type="term" value="F:DNA-binding transcription factor activity, RNA polymerase II-specific"/>
    <property type="evidence" value="ECO:0007669"/>
    <property type="project" value="InterPro"/>
</dbReference>
<evidence type="ECO:0000313" key="4">
    <source>
        <dbReference type="EMBL" id="PVI02575.1"/>
    </source>
</evidence>
<dbReference type="InterPro" id="IPR036864">
    <property type="entry name" value="Zn2-C6_fun-type_DNA-bd_sf"/>
</dbReference>
<dbReference type="GO" id="GO:0008270">
    <property type="term" value="F:zinc ion binding"/>
    <property type="evidence" value="ECO:0007669"/>
    <property type="project" value="InterPro"/>
</dbReference>
<feature type="domain" description="Zn(2)-C6 fungal-type" evidence="3">
    <location>
        <begin position="22"/>
        <end position="53"/>
    </location>
</feature>
<dbReference type="InterPro" id="IPR004507">
    <property type="entry name" value="UbiX-like"/>
</dbReference>
<dbReference type="PROSITE" id="PS50048">
    <property type="entry name" value="ZN2_CY6_FUNGAL_2"/>
    <property type="match status" value="1"/>
</dbReference>
<dbReference type="Proteomes" id="UP000244855">
    <property type="component" value="Unassembled WGS sequence"/>
</dbReference>
<dbReference type="AlphaFoldDB" id="A0A2V1DZC6"/>
<dbReference type="Gene3D" id="4.10.240.10">
    <property type="entry name" value="Zn(2)-C6 fungal-type DNA-binding domain"/>
    <property type="match status" value="1"/>
</dbReference>
<feature type="region of interest" description="Disordered" evidence="2">
    <location>
        <begin position="78"/>
        <end position="103"/>
    </location>
</feature>
<dbReference type="PANTHER" id="PTHR43374:SF1">
    <property type="entry name" value="FLAVIN PRENYLTRANSFERASE PAD1, MITOCHONDRIAL"/>
    <property type="match status" value="1"/>
</dbReference>
<feature type="compositionally biased region" description="Polar residues" evidence="2">
    <location>
        <begin position="89"/>
        <end position="102"/>
    </location>
</feature>
<dbReference type="STRING" id="97972.A0A2V1DZC6"/>
<dbReference type="CDD" id="cd00067">
    <property type="entry name" value="GAL4"/>
    <property type="match status" value="1"/>
</dbReference>
<organism evidence="4 5">
    <name type="scientific">Periconia macrospinosa</name>
    <dbReference type="NCBI Taxonomy" id="97972"/>
    <lineage>
        <taxon>Eukaryota</taxon>
        <taxon>Fungi</taxon>
        <taxon>Dikarya</taxon>
        <taxon>Ascomycota</taxon>
        <taxon>Pezizomycotina</taxon>
        <taxon>Dothideomycetes</taxon>
        <taxon>Pleosporomycetidae</taxon>
        <taxon>Pleosporales</taxon>
        <taxon>Massarineae</taxon>
        <taxon>Periconiaceae</taxon>
        <taxon>Periconia</taxon>
    </lineage>
</organism>
<dbReference type="Pfam" id="PF00172">
    <property type="entry name" value="Zn_clus"/>
    <property type="match status" value="1"/>
</dbReference>
<proteinExistence type="predicted"/>
<dbReference type="InterPro" id="IPR001138">
    <property type="entry name" value="Zn2Cys6_DnaBD"/>
</dbReference>
<evidence type="ECO:0000313" key="5">
    <source>
        <dbReference type="Proteomes" id="UP000244855"/>
    </source>
</evidence>
<evidence type="ECO:0000259" key="3">
    <source>
        <dbReference type="PROSITE" id="PS50048"/>
    </source>
</evidence>
<gene>
    <name evidence="4" type="ORF">DM02DRAFT_298750</name>
</gene>
<reference evidence="4 5" key="1">
    <citation type="journal article" date="2018" name="Sci. Rep.">
        <title>Comparative genomics provides insights into the lifestyle and reveals functional heterogeneity of dark septate endophytic fungi.</title>
        <authorList>
            <person name="Knapp D.G."/>
            <person name="Nemeth J.B."/>
            <person name="Barry K."/>
            <person name="Hainaut M."/>
            <person name="Henrissat B."/>
            <person name="Johnson J."/>
            <person name="Kuo A."/>
            <person name="Lim J.H.P."/>
            <person name="Lipzen A."/>
            <person name="Nolan M."/>
            <person name="Ohm R.A."/>
            <person name="Tamas L."/>
            <person name="Grigoriev I.V."/>
            <person name="Spatafora J.W."/>
            <person name="Nagy L.G."/>
            <person name="Kovacs G.M."/>
        </authorList>
    </citation>
    <scope>NUCLEOTIDE SEQUENCE [LARGE SCALE GENOMIC DNA]</scope>
    <source>
        <strain evidence="4 5">DSE2036</strain>
    </source>
</reference>
<evidence type="ECO:0000256" key="1">
    <source>
        <dbReference type="ARBA" id="ARBA00023242"/>
    </source>
</evidence>
<keyword evidence="1" id="KW-0539">Nucleus</keyword>